<dbReference type="InterPro" id="IPR027370">
    <property type="entry name" value="Znf-RING_euk"/>
</dbReference>
<dbReference type="SUPFAM" id="SSF57850">
    <property type="entry name" value="RING/U-box"/>
    <property type="match status" value="1"/>
</dbReference>
<dbReference type="SMART" id="SM00184">
    <property type="entry name" value="RING"/>
    <property type="match status" value="1"/>
</dbReference>
<dbReference type="Pfam" id="PF13445">
    <property type="entry name" value="zf-RING_UBOX"/>
    <property type="match status" value="1"/>
</dbReference>
<proteinExistence type="predicted"/>
<dbReference type="InterPro" id="IPR047153">
    <property type="entry name" value="TRIM45/56/19-like"/>
</dbReference>
<dbReference type="PROSITE" id="PS00518">
    <property type="entry name" value="ZF_RING_1"/>
    <property type="match status" value="1"/>
</dbReference>
<evidence type="ECO:0000259" key="5">
    <source>
        <dbReference type="PROSITE" id="PS50089"/>
    </source>
</evidence>
<keyword evidence="3" id="KW-0862">Zinc</keyword>
<dbReference type="InterPro" id="IPR001841">
    <property type="entry name" value="Znf_RING"/>
</dbReference>
<comment type="caution">
    <text evidence="6">The sequence shown here is derived from an EMBL/GenBank/DDBJ whole genome shotgun (WGS) entry which is preliminary data.</text>
</comment>
<accession>A0A8B6FSF3</accession>
<dbReference type="OrthoDB" id="6105938at2759"/>
<dbReference type="AlphaFoldDB" id="A0A8B6FSF3"/>
<protein>
    <recommendedName>
        <fullName evidence="5">RING-type domain-containing protein</fullName>
    </recommendedName>
</protein>
<dbReference type="InterPro" id="IPR017907">
    <property type="entry name" value="Znf_RING_CS"/>
</dbReference>
<evidence type="ECO:0000256" key="4">
    <source>
        <dbReference type="PROSITE-ProRule" id="PRU00175"/>
    </source>
</evidence>
<dbReference type="GO" id="GO:0008270">
    <property type="term" value="F:zinc ion binding"/>
    <property type="evidence" value="ECO:0007669"/>
    <property type="project" value="UniProtKB-KW"/>
</dbReference>
<dbReference type="Gene3D" id="3.30.160.60">
    <property type="entry name" value="Classic Zinc Finger"/>
    <property type="match status" value="1"/>
</dbReference>
<dbReference type="PANTHER" id="PTHR25462">
    <property type="entry name" value="BONUS, ISOFORM C-RELATED"/>
    <property type="match status" value="1"/>
</dbReference>
<evidence type="ECO:0000313" key="6">
    <source>
        <dbReference type="EMBL" id="VDI54561.1"/>
    </source>
</evidence>
<dbReference type="Gene3D" id="3.30.40.10">
    <property type="entry name" value="Zinc/RING finger domain, C3HC4 (zinc finger)"/>
    <property type="match status" value="1"/>
</dbReference>
<dbReference type="PROSITE" id="PS50089">
    <property type="entry name" value="ZF_RING_2"/>
    <property type="match status" value="1"/>
</dbReference>
<dbReference type="EMBL" id="UYJE01007418">
    <property type="protein sequence ID" value="VDI54561.1"/>
    <property type="molecule type" value="Genomic_DNA"/>
</dbReference>
<dbReference type="InterPro" id="IPR013083">
    <property type="entry name" value="Znf_RING/FYVE/PHD"/>
</dbReference>
<dbReference type="PANTHER" id="PTHR25462:SF296">
    <property type="entry name" value="MEIOTIC P26, ISOFORM F"/>
    <property type="match status" value="1"/>
</dbReference>
<gene>
    <name evidence="6" type="ORF">MGAL_10B040125</name>
</gene>
<dbReference type="SUPFAM" id="SSF57845">
    <property type="entry name" value="B-box zinc-binding domain"/>
    <property type="match status" value="1"/>
</dbReference>
<keyword evidence="1" id="KW-0479">Metal-binding</keyword>
<sequence>MSEKNGGELIIELQQRYLECAICTETYDEDNHIPKLLPCLHTFCLKCISSLHNRKTLTCPLCKKTHHIKTNDYSCLPKDNTRRDLTAFLEKFAKHSSKRCNICMEITKIVCKCENCSVHMCSQCKGRHEHKKPMHTLTMIAHNPGTVKDGETCKKKDHENGRLNFFCRSSKCQKILCATCAITEHWSHEVEDINLTFHNRRESVQQLLDHLKKKVVFVKILEQISKTKVDNLLNQSNKYNEKVQLASSKGIQSVYDKAQRVIERVKTSQKENMIHLHKAKEKYSVYLANATECCNTIEQLLRTASALSFFTLEQFVMENLQHFLNIEIEKIEIQGTNHTKELDALVYAYEDFIEKFQETTLDPVPEMHFVFDTSDNSFPCRSYDSRTVSTRPYSGLICKERFFKNQGIYGNIPFKNDQEYKIDIVVRIEDLQLGNDEQEEPDEKMLFEIGLTDQKIHMLYLYENKEHTWAVYGTQRGDGVCVRYNDRIESCDLFLKHISGLWEVHFSLWFQPEKENLLIISNFSTYSFTNISGTNPLWPVYMAAVATDSYNYLRKIQSSTLSDPFPTNWTLLRF</sequence>
<name>A0A8B6FSF3_MYTGA</name>
<dbReference type="Proteomes" id="UP000596742">
    <property type="component" value="Unassembled WGS sequence"/>
</dbReference>
<evidence type="ECO:0000256" key="2">
    <source>
        <dbReference type="ARBA" id="ARBA00022771"/>
    </source>
</evidence>
<evidence type="ECO:0000313" key="7">
    <source>
        <dbReference type="Proteomes" id="UP000596742"/>
    </source>
</evidence>
<feature type="domain" description="RING-type" evidence="5">
    <location>
        <begin position="20"/>
        <end position="63"/>
    </location>
</feature>
<keyword evidence="7" id="KW-1185">Reference proteome</keyword>
<evidence type="ECO:0000256" key="3">
    <source>
        <dbReference type="ARBA" id="ARBA00022833"/>
    </source>
</evidence>
<evidence type="ECO:0000256" key="1">
    <source>
        <dbReference type="ARBA" id="ARBA00022723"/>
    </source>
</evidence>
<organism evidence="6 7">
    <name type="scientific">Mytilus galloprovincialis</name>
    <name type="common">Mediterranean mussel</name>
    <dbReference type="NCBI Taxonomy" id="29158"/>
    <lineage>
        <taxon>Eukaryota</taxon>
        <taxon>Metazoa</taxon>
        <taxon>Spiralia</taxon>
        <taxon>Lophotrochozoa</taxon>
        <taxon>Mollusca</taxon>
        <taxon>Bivalvia</taxon>
        <taxon>Autobranchia</taxon>
        <taxon>Pteriomorphia</taxon>
        <taxon>Mytilida</taxon>
        <taxon>Mytiloidea</taxon>
        <taxon>Mytilidae</taxon>
        <taxon>Mytilinae</taxon>
        <taxon>Mytilus</taxon>
    </lineage>
</organism>
<keyword evidence="2 4" id="KW-0863">Zinc-finger</keyword>
<reference evidence="6" key="1">
    <citation type="submission" date="2018-11" db="EMBL/GenBank/DDBJ databases">
        <authorList>
            <person name="Alioto T."/>
            <person name="Alioto T."/>
        </authorList>
    </citation>
    <scope>NUCLEOTIDE SEQUENCE</scope>
</reference>